<name>A0A4Y7PJ41_9AGAM</name>
<evidence type="ECO:0000313" key="3">
    <source>
        <dbReference type="Proteomes" id="UP000294933"/>
    </source>
</evidence>
<protein>
    <submittedName>
        <fullName evidence="2">Uncharacterized protein</fullName>
    </submittedName>
</protein>
<dbReference type="EMBL" id="ML170303">
    <property type="protein sequence ID" value="TDL14862.1"/>
    <property type="molecule type" value="Genomic_DNA"/>
</dbReference>
<keyword evidence="3" id="KW-1185">Reference proteome</keyword>
<organism evidence="2 3">
    <name type="scientific">Rickenella mellea</name>
    <dbReference type="NCBI Taxonomy" id="50990"/>
    <lineage>
        <taxon>Eukaryota</taxon>
        <taxon>Fungi</taxon>
        <taxon>Dikarya</taxon>
        <taxon>Basidiomycota</taxon>
        <taxon>Agaricomycotina</taxon>
        <taxon>Agaricomycetes</taxon>
        <taxon>Hymenochaetales</taxon>
        <taxon>Rickenellaceae</taxon>
        <taxon>Rickenella</taxon>
    </lineage>
</organism>
<proteinExistence type="predicted"/>
<gene>
    <name evidence="2" type="ORF">BD410DRAFT_156167</name>
</gene>
<feature type="region of interest" description="Disordered" evidence="1">
    <location>
        <begin position="162"/>
        <end position="186"/>
    </location>
</feature>
<evidence type="ECO:0000256" key="1">
    <source>
        <dbReference type="SAM" id="MobiDB-lite"/>
    </source>
</evidence>
<dbReference type="Proteomes" id="UP000294933">
    <property type="component" value="Unassembled WGS sequence"/>
</dbReference>
<evidence type="ECO:0000313" key="2">
    <source>
        <dbReference type="EMBL" id="TDL14862.1"/>
    </source>
</evidence>
<dbReference type="OrthoDB" id="10260712at2759"/>
<accession>A0A4Y7PJ41</accession>
<dbReference type="STRING" id="50990.A0A4Y7PJ41"/>
<reference evidence="2 3" key="1">
    <citation type="submission" date="2018-06" db="EMBL/GenBank/DDBJ databases">
        <title>A transcriptomic atlas of mushroom development highlights an independent origin of complex multicellularity.</title>
        <authorList>
            <consortium name="DOE Joint Genome Institute"/>
            <person name="Krizsan K."/>
            <person name="Almasi E."/>
            <person name="Merenyi Z."/>
            <person name="Sahu N."/>
            <person name="Viragh M."/>
            <person name="Koszo T."/>
            <person name="Mondo S."/>
            <person name="Kiss B."/>
            <person name="Balint B."/>
            <person name="Kues U."/>
            <person name="Barry K."/>
            <person name="Hegedus J.C."/>
            <person name="Henrissat B."/>
            <person name="Johnson J."/>
            <person name="Lipzen A."/>
            <person name="Ohm R."/>
            <person name="Nagy I."/>
            <person name="Pangilinan J."/>
            <person name="Yan J."/>
            <person name="Xiong Y."/>
            <person name="Grigoriev I.V."/>
            <person name="Hibbett D.S."/>
            <person name="Nagy L.G."/>
        </authorList>
    </citation>
    <scope>NUCLEOTIDE SEQUENCE [LARGE SCALE GENOMIC DNA]</scope>
    <source>
        <strain evidence="2 3">SZMC22713</strain>
    </source>
</reference>
<sequence>MDTLDFLRCLALDHRTEARTRCASAAEEDSVFCDFHKVQEVKLLKKYKQYNAEFEAFDDSSLCKDLKTIMDCESLEQIRAWNSVARQKWTIGYREMMLRTRHHDQFFAGGDEGHKFWLSSLSEKLEDLECFIEACDHQAYKLILAGEKASWVQEDYFHNEDNQCSDDNVSEPSCESDRSDMSDDDPYATKRARLISNLIHQLHCTRWILPPSSTSEEEQTDQSTVIAYIFRRIIVRSPNLFVRAHSGNFPDIDSFISDGDMSISELEKLSKKIRRGRNGAISAELIRNAIVDALRDQDDVSEGVGRVSLLGGWVYQKPSDQAMSRAGWDIFHQFIFCANCALMVCRSFEEWMRFQRLTIIGNKYCHWLPPFNWTLPQEIFQIFGIYYWDRWVGKTAVEKIVPKSKKSKVCYSETQDRNIVYLRMSANDRFAQPFMQAMLDAKGKYAILARNVLTGETLHDPSQSPGHPTDLWLQRSRSSFSPAQLRTSQWTITNSFDFGYMDYLNTCNSAAKLKSRFADVYEVAVLDLRFTSNGKFVRDIAEILCHVHGYKNCVDAITGEEMLAVDAGEISTHMCRPPVSGDLLTVKLPNAKYRTKPSTRSVRSKA</sequence>
<dbReference type="VEuPathDB" id="FungiDB:BD410DRAFT_156167"/>
<dbReference type="AlphaFoldDB" id="A0A4Y7PJ41"/>